<dbReference type="EMBL" id="AZIL01001561">
    <property type="protein sequence ID" value="EWM23578.1"/>
    <property type="molecule type" value="Genomic_DNA"/>
</dbReference>
<sequence>MSTIYKENGSHGRKLIFHQSCTNVTEISLPFVNSSMNSSPQHFNTPRHPWSVYASSDKIPLYFAWDREEEERGHRAPTHKRGDLLSERGKKLLRRPSSYAHHVKKSHGIRKGTVARSTGDKVLPTRGRADMSESYVSEYQVRCGVEFCSMMSYNRAKGTLL</sequence>
<dbReference type="AlphaFoldDB" id="W7TJA5"/>
<gene>
    <name evidence="1" type="ORF">Naga_100610g2</name>
</gene>
<evidence type="ECO:0000313" key="1">
    <source>
        <dbReference type="EMBL" id="EWM23578.1"/>
    </source>
</evidence>
<evidence type="ECO:0000313" key="2">
    <source>
        <dbReference type="Proteomes" id="UP000019335"/>
    </source>
</evidence>
<comment type="caution">
    <text evidence="1">The sequence shown here is derived from an EMBL/GenBank/DDBJ whole genome shotgun (WGS) entry which is preliminary data.</text>
</comment>
<proteinExistence type="predicted"/>
<keyword evidence="2" id="KW-1185">Reference proteome</keyword>
<protein>
    <submittedName>
        <fullName evidence="1">Uncharacterized protein</fullName>
    </submittedName>
</protein>
<dbReference type="Proteomes" id="UP000019335">
    <property type="component" value="Chromosome 16"/>
</dbReference>
<reference evidence="1 2" key="1">
    <citation type="journal article" date="2014" name="Mol. Plant">
        <title>Chromosome Scale Genome Assembly and Transcriptome Profiling of Nannochloropsis gaditana in Nitrogen Depletion.</title>
        <authorList>
            <person name="Corteggiani Carpinelli E."/>
            <person name="Telatin A."/>
            <person name="Vitulo N."/>
            <person name="Forcato C."/>
            <person name="D'Angelo M."/>
            <person name="Schiavon R."/>
            <person name="Vezzi A."/>
            <person name="Giacometti G.M."/>
            <person name="Morosinotto T."/>
            <person name="Valle G."/>
        </authorList>
    </citation>
    <scope>NUCLEOTIDE SEQUENCE [LARGE SCALE GENOMIC DNA]</scope>
    <source>
        <strain evidence="1 2">B-31</strain>
    </source>
</reference>
<organism evidence="1 2">
    <name type="scientific">Nannochloropsis gaditana</name>
    <dbReference type="NCBI Taxonomy" id="72520"/>
    <lineage>
        <taxon>Eukaryota</taxon>
        <taxon>Sar</taxon>
        <taxon>Stramenopiles</taxon>
        <taxon>Ochrophyta</taxon>
        <taxon>Eustigmatophyceae</taxon>
        <taxon>Eustigmatales</taxon>
        <taxon>Monodopsidaceae</taxon>
        <taxon>Nannochloropsis</taxon>
    </lineage>
</organism>
<name>W7TJA5_9STRA</name>
<accession>W7TJA5</accession>